<dbReference type="GO" id="GO:0005507">
    <property type="term" value="F:copper ion binding"/>
    <property type="evidence" value="ECO:0007669"/>
    <property type="project" value="InterPro"/>
</dbReference>
<feature type="chain" id="PRO_5040183692" evidence="2">
    <location>
        <begin position="25"/>
        <end position="131"/>
    </location>
</feature>
<name>A0A9Q0NYR6_SALVM</name>
<dbReference type="AlphaFoldDB" id="A0A9Q0NYR6"/>
<evidence type="ECO:0000259" key="3">
    <source>
        <dbReference type="Pfam" id="PF07732"/>
    </source>
</evidence>
<protein>
    <submittedName>
        <fullName evidence="4">MULTI-COPPER OXIDASE</fullName>
    </submittedName>
</protein>
<comment type="caution">
    <text evidence="4">The sequence shown here is derived from an EMBL/GenBank/DDBJ whole genome shotgun (WGS) entry which is preliminary data.</text>
</comment>
<evidence type="ECO:0000256" key="2">
    <source>
        <dbReference type="SAM" id="SignalP"/>
    </source>
</evidence>
<sequence length="131" mass="14570">MGNAVLLHFLCGVLAVLSASLVNADDPYRYYTWTVTYGTVKLLDVPQQVILINGQFPGPRLDVVTNDNIILNLFNKLDQPFLLTWWVVFLLSLRSLNESSPGLTTTLSSFFSFFDMMNFGGINCICIALGV</sequence>
<reference evidence="4" key="1">
    <citation type="submission" date="2022-11" db="EMBL/GenBank/DDBJ databases">
        <authorList>
            <person name="Hyden B.L."/>
            <person name="Feng K."/>
            <person name="Yates T."/>
            <person name="Jawdy S."/>
            <person name="Smart L.B."/>
            <person name="Muchero W."/>
        </authorList>
    </citation>
    <scope>NUCLEOTIDE SEQUENCE</scope>
    <source>
        <tissue evidence="4">Shoot tip</tissue>
    </source>
</reference>
<dbReference type="EMBL" id="JAPFFL010000014">
    <property type="protein sequence ID" value="KAJ6678477.1"/>
    <property type="molecule type" value="Genomic_DNA"/>
</dbReference>
<accession>A0A9Q0NYR6</accession>
<comment type="similarity">
    <text evidence="1">Belongs to the multicopper oxidase family.</text>
</comment>
<gene>
    <name evidence="4" type="ORF">OIU85_009000</name>
</gene>
<reference evidence="4" key="2">
    <citation type="journal article" date="2023" name="Int. J. Mol. Sci.">
        <title>De Novo Assembly and Annotation of 11 Diverse Shrub Willow (Salix) Genomes Reveals Novel Gene Organization in Sex-Linked Regions.</title>
        <authorList>
            <person name="Hyden B."/>
            <person name="Feng K."/>
            <person name="Yates T.B."/>
            <person name="Jawdy S."/>
            <person name="Cereghino C."/>
            <person name="Smart L.B."/>
            <person name="Muchero W."/>
        </authorList>
    </citation>
    <scope>NUCLEOTIDE SEQUENCE [LARGE SCALE GENOMIC DNA]</scope>
    <source>
        <tissue evidence="4">Shoot tip</tissue>
    </source>
</reference>
<evidence type="ECO:0000313" key="4">
    <source>
        <dbReference type="EMBL" id="KAJ6678477.1"/>
    </source>
</evidence>
<keyword evidence="2" id="KW-0732">Signal</keyword>
<dbReference type="OrthoDB" id="2121828at2759"/>
<dbReference type="InterPro" id="IPR011707">
    <property type="entry name" value="Cu-oxidase-like_N"/>
</dbReference>
<keyword evidence="5" id="KW-1185">Reference proteome</keyword>
<dbReference type="InterPro" id="IPR008972">
    <property type="entry name" value="Cupredoxin"/>
</dbReference>
<feature type="domain" description="Plastocyanin-like" evidence="3">
    <location>
        <begin position="35"/>
        <end position="85"/>
    </location>
</feature>
<feature type="signal peptide" evidence="2">
    <location>
        <begin position="1"/>
        <end position="24"/>
    </location>
</feature>
<dbReference type="Pfam" id="PF07732">
    <property type="entry name" value="Cu-oxidase_3"/>
    <property type="match status" value="1"/>
</dbReference>
<dbReference type="SUPFAM" id="SSF49503">
    <property type="entry name" value="Cupredoxins"/>
    <property type="match status" value="1"/>
</dbReference>
<organism evidence="4 5">
    <name type="scientific">Salix viminalis</name>
    <name type="common">Common osier</name>
    <name type="synonym">Basket willow</name>
    <dbReference type="NCBI Taxonomy" id="40686"/>
    <lineage>
        <taxon>Eukaryota</taxon>
        <taxon>Viridiplantae</taxon>
        <taxon>Streptophyta</taxon>
        <taxon>Embryophyta</taxon>
        <taxon>Tracheophyta</taxon>
        <taxon>Spermatophyta</taxon>
        <taxon>Magnoliopsida</taxon>
        <taxon>eudicotyledons</taxon>
        <taxon>Gunneridae</taxon>
        <taxon>Pentapetalae</taxon>
        <taxon>rosids</taxon>
        <taxon>fabids</taxon>
        <taxon>Malpighiales</taxon>
        <taxon>Salicaceae</taxon>
        <taxon>Saliceae</taxon>
        <taxon>Salix</taxon>
    </lineage>
</organism>
<dbReference type="Gene3D" id="2.60.40.420">
    <property type="entry name" value="Cupredoxins - blue copper proteins"/>
    <property type="match status" value="1"/>
</dbReference>
<proteinExistence type="inferred from homology"/>
<dbReference type="Proteomes" id="UP001151529">
    <property type="component" value="Chromosome 7"/>
</dbReference>
<evidence type="ECO:0000256" key="1">
    <source>
        <dbReference type="ARBA" id="ARBA00010609"/>
    </source>
</evidence>
<evidence type="ECO:0000313" key="5">
    <source>
        <dbReference type="Proteomes" id="UP001151529"/>
    </source>
</evidence>